<dbReference type="eggNOG" id="COG2608">
    <property type="taxonomic scope" value="Bacteria"/>
</dbReference>
<dbReference type="RefSeq" id="WP_011525861.1">
    <property type="nucleotide sequence ID" value="NC_008010.2"/>
</dbReference>
<name>Q1J2Z1_DEIGD</name>
<gene>
    <name evidence="2" type="ordered locus">Dgeo_2710</name>
</gene>
<keyword evidence="3" id="KW-1185">Reference proteome</keyword>
<dbReference type="CDD" id="cd10141">
    <property type="entry name" value="CopZ-like_Fer2_BFD-like"/>
    <property type="match status" value="1"/>
</dbReference>
<dbReference type="AlphaFoldDB" id="Q1J2Z1"/>
<dbReference type="InterPro" id="IPR041854">
    <property type="entry name" value="BFD-like_2Fe2S-bd_dom_sf"/>
</dbReference>
<geneLocation type="plasmid" evidence="2 3">
    <name>pDGEO01</name>
</geneLocation>
<dbReference type="HOGENOM" id="CLU_115326_0_0_0"/>
<organism evidence="2 3">
    <name type="scientific">Deinococcus geothermalis (strain DSM 11300 / CIP 105573 / AG-3a)</name>
    <dbReference type="NCBI Taxonomy" id="319795"/>
    <lineage>
        <taxon>Bacteria</taxon>
        <taxon>Thermotogati</taxon>
        <taxon>Deinococcota</taxon>
        <taxon>Deinococci</taxon>
        <taxon>Deinococcales</taxon>
        <taxon>Deinococcaceae</taxon>
        <taxon>Deinococcus</taxon>
    </lineage>
</organism>
<evidence type="ECO:0000259" key="1">
    <source>
        <dbReference type="Pfam" id="PF18423"/>
    </source>
</evidence>
<evidence type="ECO:0000313" key="2">
    <source>
        <dbReference type="EMBL" id="ABF44143.1"/>
    </source>
</evidence>
<proteinExistence type="predicted"/>
<dbReference type="InterPro" id="IPR040890">
    <property type="entry name" value="Znf_CopZ"/>
</dbReference>
<keyword evidence="2" id="KW-0614">Plasmid</keyword>
<dbReference type="EMBL" id="CP000358">
    <property type="protein sequence ID" value="ABF44143.1"/>
    <property type="molecule type" value="Genomic_DNA"/>
</dbReference>
<dbReference type="Gene3D" id="1.10.10.1100">
    <property type="entry name" value="BFD-like [2Fe-2S]-binding domain"/>
    <property type="match status" value="1"/>
</dbReference>
<evidence type="ECO:0000313" key="3">
    <source>
        <dbReference type="Proteomes" id="UP000002431"/>
    </source>
</evidence>
<dbReference type="Gene3D" id="2.20.25.270">
    <property type="match status" value="1"/>
</dbReference>
<dbReference type="NCBIfam" id="NF047645">
    <property type="entry name" value="CopZ_Nterm_CC"/>
    <property type="match status" value="1"/>
</dbReference>
<accession>Q1J2Z1</accession>
<dbReference type="Pfam" id="PF18423">
    <property type="entry name" value="zf_CopZ"/>
    <property type="match status" value="1"/>
</dbReference>
<feature type="domain" description="CopZ zinc binding" evidence="1">
    <location>
        <begin position="9"/>
        <end position="68"/>
    </location>
</feature>
<reference evidence="2" key="1">
    <citation type="submission" date="2006-04" db="EMBL/GenBank/DDBJ databases">
        <title>Complete sequence of plasmid1 pDGEO01 of Deinococcus geothermalis DSM 11300.</title>
        <authorList>
            <consortium name="US DOE Joint Genome Institute"/>
            <person name="Copeland A."/>
            <person name="Lucas S."/>
            <person name="Lapidus A."/>
            <person name="Barry K."/>
            <person name="Detter J.C."/>
            <person name="Glavina del Rio T."/>
            <person name="Hammon N."/>
            <person name="Israni S."/>
            <person name="Dalin E."/>
            <person name="Tice H."/>
            <person name="Pitluck S."/>
            <person name="Brettin T."/>
            <person name="Bruce D."/>
            <person name="Han C."/>
            <person name="Tapia R."/>
            <person name="Saunders E."/>
            <person name="Gilna P."/>
            <person name="Schmutz J."/>
            <person name="Larimer F."/>
            <person name="Land M."/>
            <person name="Hauser L."/>
            <person name="Kyrpides N."/>
            <person name="Kim E."/>
            <person name="Daly M.J."/>
            <person name="Fredrickson J.K."/>
            <person name="Makarova K.S."/>
            <person name="Gaidamakova E.K."/>
            <person name="Zhai M."/>
            <person name="Richardson P."/>
        </authorList>
    </citation>
    <scope>NUCLEOTIDE SEQUENCE</scope>
    <source>
        <strain evidence="2">DSM 11300</strain>
        <plasmid evidence="2">pDGEO01</plasmid>
    </source>
</reference>
<dbReference type="KEGG" id="dge:Dgeo_2710"/>
<dbReference type="Proteomes" id="UP000002431">
    <property type="component" value="Plasmid pDGEO01"/>
</dbReference>
<sequence length="141" mass="14958">MAASSPAVPCPVSGHASLPVRLLTLKALLRPQALARLQPASDFRFCPDPACEVVYFSPQQTFRVPDLKVPVAHKDPSGGVPLCYCFGFTRAEVEAAREAGRGAELVETIRGHIRAGRCGCEVNNPQGRCCLGMVSGLLASP</sequence>
<protein>
    <submittedName>
        <fullName evidence="2">Copper chaperone</fullName>
    </submittedName>
</protein>